<organism evidence="7 12">
    <name type="scientific">Phytophthora fragariae</name>
    <dbReference type="NCBI Taxonomy" id="53985"/>
    <lineage>
        <taxon>Eukaryota</taxon>
        <taxon>Sar</taxon>
        <taxon>Stramenopiles</taxon>
        <taxon>Oomycota</taxon>
        <taxon>Peronosporomycetes</taxon>
        <taxon>Peronosporales</taxon>
        <taxon>Peronosporaceae</taxon>
        <taxon>Phytophthora</taxon>
    </lineage>
</organism>
<evidence type="ECO:0000313" key="5">
    <source>
        <dbReference type="EMBL" id="KAE9189758.1"/>
    </source>
</evidence>
<evidence type="ECO:0000313" key="12">
    <source>
        <dbReference type="Proteomes" id="UP000440367"/>
    </source>
</evidence>
<evidence type="ECO:0000313" key="3">
    <source>
        <dbReference type="EMBL" id="KAE9094983.1"/>
    </source>
</evidence>
<reference evidence="9 10" key="1">
    <citation type="submission" date="2018-08" db="EMBL/GenBank/DDBJ databases">
        <title>Genomic investigation of the strawberry pathogen Phytophthora fragariae indicates pathogenicity is determined by transcriptional variation in three key races.</title>
        <authorList>
            <person name="Adams T.M."/>
            <person name="Armitage A.D."/>
            <person name="Sobczyk M.K."/>
            <person name="Bates H.J."/>
            <person name="Dunwell J.M."/>
            <person name="Nellist C.F."/>
            <person name="Harrison R.J."/>
        </authorList>
    </citation>
    <scope>NUCLEOTIDE SEQUENCE [LARGE SCALE GENOMIC DNA]</scope>
    <source>
        <strain evidence="8 11">A4</strain>
        <strain evidence="7 12">BC-1</strain>
        <strain evidence="6 15">BC-23</strain>
        <strain evidence="5 10">NOV-27</strain>
        <strain evidence="4 13">NOV-5</strain>
        <strain evidence="3 14">NOV-71</strain>
        <strain evidence="2 9">NOV-9</strain>
    </source>
</reference>
<feature type="region of interest" description="Disordered" evidence="1">
    <location>
        <begin position="1"/>
        <end position="65"/>
    </location>
</feature>
<evidence type="ECO:0000313" key="10">
    <source>
        <dbReference type="Proteomes" id="UP000433483"/>
    </source>
</evidence>
<gene>
    <name evidence="8" type="ORF">PF001_g11872</name>
    <name evidence="7" type="ORF">PF002_g14096</name>
    <name evidence="6" type="ORF">PF004_g18545</name>
    <name evidence="5" type="ORF">PF005_g19508</name>
    <name evidence="4" type="ORF">PF006_g12465</name>
    <name evidence="3" type="ORF">PF007_g17562</name>
    <name evidence="2" type="ORF">PF009_g13325</name>
</gene>
<protein>
    <submittedName>
        <fullName evidence="7">Uncharacterized protein</fullName>
    </submittedName>
</protein>
<dbReference type="EMBL" id="QXGC01001483">
    <property type="protein sequence ID" value="KAE9201998.1"/>
    <property type="molecule type" value="Genomic_DNA"/>
</dbReference>
<sequence>MESRDHEDNVSEAFYSDTSGDLRATTPPNRGTAAGPPTARPGLAGVGAPGSSPGRPDLAIPDLSTPEGLATARMVLQRVVDGTSRTGQGAGLSWVNLGQGRGASNANVQGTPVNQTTMGAYYSRSTSVASSSVPQATG</sequence>
<evidence type="ECO:0000313" key="11">
    <source>
        <dbReference type="Proteomes" id="UP000437068"/>
    </source>
</evidence>
<feature type="region of interest" description="Disordered" evidence="1">
    <location>
        <begin position="83"/>
        <end position="114"/>
    </location>
</feature>
<evidence type="ECO:0000313" key="8">
    <source>
        <dbReference type="EMBL" id="KAE9306929.1"/>
    </source>
</evidence>
<dbReference type="Proteomes" id="UP000433483">
    <property type="component" value="Unassembled WGS sequence"/>
</dbReference>
<dbReference type="EMBL" id="QXGD01000740">
    <property type="protein sequence ID" value="KAE9226516.1"/>
    <property type="molecule type" value="Genomic_DNA"/>
</dbReference>
<dbReference type="Proteomes" id="UP000440367">
    <property type="component" value="Unassembled WGS sequence"/>
</dbReference>
<evidence type="ECO:0000256" key="1">
    <source>
        <dbReference type="SAM" id="MobiDB-lite"/>
    </source>
</evidence>
<dbReference type="Proteomes" id="UP000440732">
    <property type="component" value="Unassembled WGS sequence"/>
</dbReference>
<evidence type="ECO:0000313" key="6">
    <source>
        <dbReference type="EMBL" id="KAE9201998.1"/>
    </source>
</evidence>
<evidence type="ECO:0000313" key="9">
    <source>
        <dbReference type="Proteomes" id="UP000429523"/>
    </source>
</evidence>
<evidence type="ECO:0000313" key="4">
    <source>
        <dbReference type="EMBL" id="KAE9142431.1"/>
    </source>
</evidence>
<dbReference type="EMBL" id="QXGE01000644">
    <property type="protein sequence ID" value="KAE9306929.1"/>
    <property type="molecule type" value="Genomic_DNA"/>
</dbReference>
<dbReference type="OrthoDB" id="134496at2759"/>
<dbReference type="EMBL" id="QXGF01000691">
    <property type="protein sequence ID" value="KAE8936767.1"/>
    <property type="molecule type" value="Genomic_DNA"/>
</dbReference>
<evidence type="ECO:0000313" key="15">
    <source>
        <dbReference type="Proteomes" id="UP000476176"/>
    </source>
</evidence>
<dbReference type="Proteomes" id="UP000476176">
    <property type="component" value="Unassembled WGS sequence"/>
</dbReference>
<dbReference type="AlphaFoldDB" id="A0A6A3YWZ1"/>
<name>A0A6A3YWZ1_9STRA</name>
<dbReference type="EMBL" id="QXFZ01001196">
    <property type="protein sequence ID" value="KAE9094983.1"/>
    <property type="molecule type" value="Genomic_DNA"/>
</dbReference>
<dbReference type="Proteomes" id="UP000441208">
    <property type="component" value="Unassembled WGS sequence"/>
</dbReference>
<evidence type="ECO:0000313" key="14">
    <source>
        <dbReference type="Proteomes" id="UP000441208"/>
    </source>
</evidence>
<accession>A0A6A3YWZ1</accession>
<evidence type="ECO:0000313" key="13">
    <source>
        <dbReference type="Proteomes" id="UP000440732"/>
    </source>
</evidence>
<comment type="caution">
    <text evidence="7">The sequence shown here is derived from an EMBL/GenBank/DDBJ whole genome shotgun (WGS) entry which is preliminary data.</text>
</comment>
<dbReference type="EMBL" id="QXGA01000702">
    <property type="protein sequence ID" value="KAE9142431.1"/>
    <property type="molecule type" value="Genomic_DNA"/>
</dbReference>
<dbReference type="Proteomes" id="UP000429523">
    <property type="component" value="Unassembled WGS sequence"/>
</dbReference>
<keyword evidence="10" id="KW-1185">Reference proteome</keyword>
<feature type="compositionally biased region" description="Polar residues" evidence="1">
    <location>
        <begin position="102"/>
        <end position="114"/>
    </location>
</feature>
<evidence type="ECO:0000313" key="7">
    <source>
        <dbReference type="EMBL" id="KAE9226516.1"/>
    </source>
</evidence>
<dbReference type="Proteomes" id="UP000437068">
    <property type="component" value="Unassembled WGS sequence"/>
</dbReference>
<dbReference type="EMBL" id="QXGB01001500">
    <property type="protein sequence ID" value="KAE9189758.1"/>
    <property type="molecule type" value="Genomic_DNA"/>
</dbReference>
<evidence type="ECO:0000313" key="2">
    <source>
        <dbReference type="EMBL" id="KAE8936767.1"/>
    </source>
</evidence>
<proteinExistence type="predicted"/>